<organism evidence="2 3">
    <name type="scientific">Chloropicon roscoffensis</name>
    <dbReference type="NCBI Taxonomy" id="1461544"/>
    <lineage>
        <taxon>Eukaryota</taxon>
        <taxon>Viridiplantae</taxon>
        <taxon>Chlorophyta</taxon>
        <taxon>Chloropicophyceae</taxon>
        <taxon>Chloropicales</taxon>
        <taxon>Chloropicaceae</taxon>
        <taxon>Chloropicon</taxon>
    </lineage>
</organism>
<evidence type="ECO:0000313" key="3">
    <source>
        <dbReference type="Proteomes" id="UP001472866"/>
    </source>
</evidence>
<reference evidence="2 3" key="1">
    <citation type="submission" date="2024-03" db="EMBL/GenBank/DDBJ databases">
        <title>Complete genome sequence of the green alga Chloropicon roscoffensis RCC1871.</title>
        <authorList>
            <person name="Lemieux C."/>
            <person name="Pombert J.-F."/>
            <person name="Otis C."/>
            <person name="Turmel M."/>
        </authorList>
    </citation>
    <scope>NUCLEOTIDE SEQUENCE [LARGE SCALE GENOMIC DNA]</scope>
    <source>
        <strain evidence="2 3">RCC1871</strain>
    </source>
</reference>
<name>A0AAX4PM49_9CHLO</name>
<evidence type="ECO:0008006" key="4">
    <source>
        <dbReference type="Google" id="ProtNLM"/>
    </source>
</evidence>
<dbReference type="AlphaFoldDB" id="A0AAX4PM49"/>
<keyword evidence="1" id="KW-0472">Membrane</keyword>
<keyword evidence="1" id="KW-0812">Transmembrane</keyword>
<dbReference type="EMBL" id="CP151518">
    <property type="protein sequence ID" value="WZN67095.1"/>
    <property type="molecule type" value="Genomic_DNA"/>
</dbReference>
<evidence type="ECO:0000313" key="2">
    <source>
        <dbReference type="EMBL" id="WZN67095.1"/>
    </source>
</evidence>
<feature type="transmembrane region" description="Helical" evidence="1">
    <location>
        <begin position="30"/>
        <end position="49"/>
    </location>
</feature>
<protein>
    <recommendedName>
        <fullName evidence="4">Methyltransferase</fullName>
    </recommendedName>
</protein>
<accession>A0AAX4PM49</accession>
<dbReference type="Proteomes" id="UP001472866">
    <property type="component" value="Chromosome 18"/>
</dbReference>
<proteinExistence type="predicted"/>
<evidence type="ECO:0000256" key="1">
    <source>
        <dbReference type="SAM" id="Phobius"/>
    </source>
</evidence>
<keyword evidence="3" id="KW-1185">Reference proteome</keyword>
<sequence length="438" mass="49212">MIPSIRQRSWRWYCRVRSAWVEARKGKGHLLEAGVVLLLLVTVVGFVFVKPHNETRKISFYFKDVQVEANYHRQQIIKIHEERANLDSLEAFHRSAYDKISSEFDDALAKDLGSGAPRDILLQEICRETLHDLQGQYFASEGQNFDVAGPRNETVRAAVSSTIAELVQATKGARAGMRSCALFDVGSSQSASVLAQILDAIKPENCDTFVYETTSASVDLLERALEGTPHSRRVALKGFWNYTMDGRSAPFKVTTLDTLMAEQLQKDEYRQSDLIVARIGRMVDDSFWKEIHGGADTIERIAGRRINLSPLQGLDKFLVLKRLTMVTWESYTDGKLKEEVDYVAQRGYHVYVLGVPKMVRVDGHYWDGKYAGSGSANAEFGLEENSLGRCNFPVTMVAIVEGSPMNSMLQHKRLPCAHFKGVSCKCDNFRTGGVYDMC</sequence>
<keyword evidence="1" id="KW-1133">Transmembrane helix</keyword>
<gene>
    <name evidence="2" type="ORF">HKI87_18g86670</name>
</gene>